<dbReference type="SUPFAM" id="SSF63380">
    <property type="entry name" value="Riboflavin synthase domain-like"/>
    <property type="match status" value="1"/>
</dbReference>
<keyword evidence="3" id="KW-0285">Flavoprotein</keyword>
<dbReference type="Proteomes" id="UP000028607">
    <property type="component" value="Unassembled WGS sequence"/>
</dbReference>
<dbReference type="GO" id="GO:0050660">
    <property type="term" value="F:flavin adenine dinucleotide binding"/>
    <property type="evidence" value="ECO:0007669"/>
    <property type="project" value="TreeGrafter"/>
</dbReference>
<gene>
    <name evidence="15" type="ORF">DW2_18294</name>
</gene>
<dbReference type="GO" id="GO:0051537">
    <property type="term" value="F:2 iron, 2 sulfur cluster binding"/>
    <property type="evidence" value="ECO:0007669"/>
    <property type="project" value="UniProtKB-KW"/>
</dbReference>
<dbReference type="PROSITE" id="PS51384">
    <property type="entry name" value="FAD_FR"/>
    <property type="match status" value="1"/>
</dbReference>
<keyword evidence="5" id="KW-0001">2Fe-2S</keyword>
<keyword evidence="9" id="KW-0560">Oxidoreductase</keyword>
<evidence type="ECO:0000256" key="3">
    <source>
        <dbReference type="ARBA" id="ARBA00022630"/>
    </source>
</evidence>
<keyword evidence="12 13" id="KW-0472">Membrane</keyword>
<evidence type="ECO:0000256" key="7">
    <source>
        <dbReference type="ARBA" id="ARBA00022827"/>
    </source>
</evidence>
<dbReference type="InterPro" id="IPR050415">
    <property type="entry name" value="MRET"/>
</dbReference>
<dbReference type="STRING" id="1317124.DW2_18294"/>
<evidence type="ECO:0000256" key="2">
    <source>
        <dbReference type="ARBA" id="ARBA00004141"/>
    </source>
</evidence>
<evidence type="ECO:0000256" key="8">
    <source>
        <dbReference type="ARBA" id="ARBA00022989"/>
    </source>
</evidence>
<dbReference type="eggNOG" id="COG4097">
    <property type="taxonomic scope" value="Bacteria"/>
</dbReference>
<keyword evidence="16" id="KW-1185">Reference proteome</keyword>
<dbReference type="GO" id="GO:0016020">
    <property type="term" value="C:membrane"/>
    <property type="evidence" value="ECO:0007669"/>
    <property type="project" value="UniProtKB-SubCell"/>
</dbReference>
<keyword evidence="8 13" id="KW-1133">Transmembrane helix</keyword>
<evidence type="ECO:0000256" key="1">
    <source>
        <dbReference type="ARBA" id="ARBA00001974"/>
    </source>
</evidence>
<dbReference type="AlphaFoldDB" id="A0A085TRL3"/>
<dbReference type="Pfam" id="PF00175">
    <property type="entry name" value="NAD_binding_1"/>
    <property type="match status" value="1"/>
</dbReference>
<evidence type="ECO:0000256" key="5">
    <source>
        <dbReference type="ARBA" id="ARBA00022714"/>
    </source>
</evidence>
<dbReference type="Gene3D" id="2.40.30.10">
    <property type="entry name" value="Translation factors"/>
    <property type="match status" value="1"/>
</dbReference>
<proteinExistence type="predicted"/>
<evidence type="ECO:0000259" key="14">
    <source>
        <dbReference type="PROSITE" id="PS51384"/>
    </source>
</evidence>
<comment type="caution">
    <text evidence="15">The sequence shown here is derived from an EMBL/GenBank/DDBJ whole genome shotgun (WGS) entry which is preliminary data.</text>
</comment>
<name>A0A085TRL3_9RHOB</name>
<dbReference type="GO" id="GO:0016491">
    <property type="term" value="F:oxidoreductase activity"/>
    <property type="evidence" value="ECO:0007669"/>
    <property type="project" value="UniProtKB-KW"/>
</dbReference>
<feature type="transmembrane region" description="Helical" evidence="13">
    <location>
        <begin position="147"/>
        <end position="162"/>
    </location>
</feature>
<dbReference type="InterPro" id="IPR001433">
    <property type="entry name" value="OxRdtase_FAD/NAD-bd"/>
</dbReference>
<evidence type="ECO:0000256" key="13">
    <source>
        <dbReference type="SAM" id="Phobius"/>
    </source>
</evidence>
<evidence type="ECO:0000256" key="9">
    <source>
        <dbReference type="ARBA" id="ARBA00023002"/>
    </source>
</evidence>
<keyword evidence="11" id="KW-0411">Iron-sulfur</keyword>
<dbReference type="InterPro" id="IPR017927">
    <property type="entry name" value="FAD-bd_FR_type"/>
</dbReference>
<evidence type="ECO:0000256" key="6">
    <source>
        <dbReference type="ARBA" id="ARBA00022723"/>
    </source>
</evidence>
<dbReference type="Pfam" id="PF08022">
    <property type="entry name" value="FAD_binding_8"/>
    <property type="match status" value="1"/>
</dbReference>
<dbReference type="CDD" id="cd06198">
    <property type="entry name" value="FNR_like_3"/>
    <property type="match status" value="1"/>
</dbReference>
<comment type="cofactor">
    <cofactor evidence="1">
        <name>FAD</name>
        <dbReference type="ChEBI" id="CHEBI:57692"/>
    </cofactor>
</comment>
<evidence type="ECO:0000313" key="16">
    <source>
        <dbReference type="Proteomes" id="UP000028607"/>
    </source>
</evidence>
<dbReference type="Gene3D" id="3.40.50.80">
    <property type="entry name" value="Nucleotide-binding domain of ferredoxin-NADP reductase (FNR) module"/>
    <property type="match status" value="1"/>
</dbReference>
<feature type="transmembrane region" description="Helical" evidence="13">
    <location>
        <begin position="105"/>
        <end position="126"/>
    </location>
</feature>
<dbReference type="InterPro" id="IPR013112">
    <property type="entry name" value="FAD-bd_8"/>
</dbReference>
<organism evidence="15 16">
    <name type="scientific">Thioclava atlantica</name>
    <dbReference type="NCBI Taxonomy" id="1317124"/>
    <lineage>
        <taxon>Bacteria</taxon>
        <taxon>Pseudomonadati</taxon>
        <taxon>Pseudomonadota</taxon>
        <taxon>Alphaproteobacteria</taxon>
        <taxon>Rhodobacterales</taxon>
        <taxon>Paracoccaceae</taxon>
        <taxon>Thioclava</taxon>
    </lineage>
</organism>
<feature type="transmembrane region" description="Helical" evidence="13">
    <location>
        <begin position="174"/>
        <end position="193"/>
    </location>
</feature>
<comment type="subcellular location">
    <subcellularLocation>
        <location evidence="2">Membrane</location>
        <topology evidence="2">Multi-pass membrane protein</topology>
    </subcellularLocation>
</comment>
<reference evidence="16" key="1">
    <citation type="submission" date="2013-04" db="EMBL/GenBank/DDBJ databases">
        <title>Thioclava sp. 13D2W-2 Genome Sequencing.</title>
        <authorList>
            <person name="Lai Q."/>
            <person name="Li G."/>
            <person name="Shao Z."/>
        </authorList>
    </citation>
    <scope>NUCLEOTIDE SEQUENCE [LARGE SCALE GENOMIC DNA]</scope>
    <source>
        <strain evidence="16">13D2W-2</strain>
    </source>
</reference>
<dbReference type="EMBL" id="AQRC01000022">
    <property type="protein sequence ID" value="KFE33360.1"/>
    <property type="molecule type" value="Genomic_DNA"/>
</dbReference>
<evidence type="ECO:0000256" key="4">
    <source>
        <dbReference type="ARBA" id="ARBA00022692"/>
    </source>
</evidence>
<keyword evidence="4 13" id="KW-0812">Transmembrane</keyword>
<keyword evidence="7" id="KW-0274">FAD</keyword>
<evidence type="ECO:0000256" key="11">
    <source>
        <dbReference type="ARBA" id="ARBA00023014"/>
    </source>
</evidence>
<evidence type="ECO:0000256" key="12">
    <source>
        <dbReference type="ARBA" id="ARBA00023136"/>
    </source>
</evidence>
<dbReference type="GO" id="GO:0046872">
    <property type="term" value="F:metal ion binding"/>
    <property type="evidence" value="ECO:0007669"/>
    <property type="project" value="UniProtKB-KW"/>
</dbReference>
<dbReference type="PATRIC" id="fig|1317124.6.peg.3679"/>
<dbReference type="InterPro" id="IPR017938">
    <property type="entry name" value="Riboflavin_synthase-like_b-brl"/>
</dbReference>
<accession>A0A085TRL3</accession>
<feature type="transmembrane region" description="Helical" evidence="13">
    <location>
        <begin position="36"/>
        <end position="57"/>
    </location>
</feature>
<sequence length="426" mass="46239">MLYSGPAFAAIAVLLGAALGAQTYAPFGIESAMSIAVGSAAIVAMGIALVLSARPAVIEPFFGGLDRMYAVHKWLGIAALGLMVLHDQLEPEIEDFVAETNLGEFAAEVGEIAFYGFIALIAISWIKRVPFTNLELPWPLWRFTHRFMGLLFAIAAFHQLAIDKPEGVDPMLALYLNTFSLAGLVAWVFTQFINPFLRPRDYALDSVTRHGAATEIALRPTGRGMRWRPGQFAFVSVPGSGPGAGLDEAHPFTIASAPRADGSLHFGIKALGDWTRSLPDKLVPGQRLRVEGPYGRFLFRRRVPRQVWLAGGIGITPFLAWAEALTEADRQQIALIWAVNTQDEAFAADRLQAIAAGHPGLSVQVVASRTEGRLTAERLVAMVPFEIAGSELFFCGPCGLRDGIQNGLKAMGHAPRRVYSEAFELR</sequence>
<dbReference type="Pfam" id="PF01794">
    <property type="entry name" value="Ferric_reduct"/>
    <property type="match status" value="1"/>
</dbReference>
<dbReference type="PRINTS" id="PR00410">
    <property type="entry name" value="PHEHYDRXLASE"/>
</dbReference>
<reference evidence="15 16" key="2">
    <citation type="journal article" date="2015" name="Antonie Van Leeuwenhoek">
        <title>Thioclava indica sp. nov., isolated from surface seawater of the Indian Ocean.</title>
        <authorList>
            <person name="Liu Y."/>
            <person name="Lai Q."/>
            <person name="Du J."/>
            <person name="Xu H."/>
            <person name="Jiang L."/>
            <person name="Shao Z."/>
        </authorList>
    </citation>
    <scope>NUCLEOTIDE SEQUENCE [LARGE SCALE GENOMIC DNA]</scope>
    <source>
        <strain evidence="15 16">13D2W-2</strain>
    </source>
</reference>
<evidence type="ECO:0000313" key="15">
    <source>
        <dbReference type="EMBL" id="KFE33360.1"/>
    </source>
</evidence>
<evidence type="ECO:0000256" key="10">
    <source>
        <dbReference type="ARBA" id="ARBA00023004"/>
    </source>
</evidence>
<dbReference type="InterPro" id="IPR013130">
    <property type="entry name" value="Fe3_Rdtase_TM_dom"/>
</dbReference>
<dbReference type="OrthoDB" id="9792185at2"/>
<keyword evidence="6" id="KW-0479">Metal-binding</keyword>
<dbReference type="SUPFAM" id="SSF52343">
    <property type="entry name" value="Ferredoxin reductase-like, C-terminal NADP-linked domain"/>
    <property type="match status" value="1"/>
</dbReference>
<protein>
    <submittedName>
        <fullName evidence="15">Oxidoreductase, flavocytochrome subunit</fullName>
    </submittedName>
</protein>
<keyword evidence="10" id="KW-0408">Iron</keyword>
<dbReference type="PANTHER" id="PTHR47354">
    <property type="entry name" value="NADH OXIDOREDUCTASE HCR"/>
    <property type="match status" value="1"/>
</dbReference>
<dbReference type="InterPro" id="IPR039261">
    <property type="entry name" value="FNR_nucleotide-bd"/>
</dbReference>
<dbReference type="PANTHER" id="PTHR47354:SF8">
    <property type="entry name" value="1,2-PHENYLACETYL-COA EPOXIDASE, SUBUNIT E"/>
    <property type="match status" value="1"/>
</dbReference>
<feature type="domain" description="FAD-binding FR-type" evidence="14">
    <location>
        <begin position="197"/>
        <end position="300"/>
    </location>
</feature>